<evidence type="ECO:0000313" key="4">
    <source>
        <dbReference type="Proteomes" id="UP000320762"/>
    </source>
</evidence>
<dbReference type="GO" id="GO:0016491">
    <property type="term" value="F:oxidoreductase activity"/>
    <property type="evidence" value="ECO:0007669"/>
    <property type="project" value="UniProtKB-KW"/>
</dbReference>
<protein>
    <recommendedName>
        <fullName evidence="2">Fe2OG dioxygenase domain-containing protein</fullName>
    </recommendedName>
</protein>
<evidence type="ECO:0000313" key="3">
    <source>
        <dbReference type="EMBL" id="TRM59924.1"/>
    </source>
</evidence>
<reference evidence="3 4" key="1">
    <citation type="journal article" date="2019" name="New Phytol.">
        <title>Comparative genomics reveals unique wood-decay strategies and fruiting body development in the Schizophyllaceae.</title>
        <authorList>
            <person name="Almasi E."/>
            <person name="Sahu N."/>
            <person name="Krizsan K."/>
            <person name="Balint B."/>
            <person name="Kovacs G.M."/>
            <person name="Kiss B."/>
            <person name="Cseklye J."/>
            <person name="Drula E."/>
            <person name="Henrissat B."/>
            <person name="Nagy I."/>
            <person name="Chovatia M."/>
            <person name="Adam C."/>
            <person name="LaButti K."/>
            <person name="Lipzen A."/>
            <person name="Riley R."/>
            <person name="Grigoriev I.V."/>
            <person name="Nagy L.G."/>
        </authorList>
    </citation>
    <scope>NUCLEOTIDE SEQUENCE [LARGE SCALE GENOMIC DNA]</scope>
    <source>
        <strain evidence="3 4">NL-1724</strain>
    </source>
</reference>
<dbReference type="PANTHER" id="PTHR33099">
    <property type="entry name" value="FE2OG DIOXYGENASE DOMAIN-CONTAINING PROTEIN"/>
    <property type="match status" value="1"/>
</dbReference>
<dbReference type="Pfam" id="PF13640">
    <property type="entry name" value="2OG-FeII_Oxy_3"/>
    <property type="match status" value="1"/>
</dbReference>
<evidence type="ECO:0000256" key="1">
    <source>
        <dbReference type="RuleBase" id="RU003682"/>
    </source>
</evidence>
<comment type="similarity">
    <text evidence="1">Belongs to the iron/ascorbate-dependent oxidoreductase family.</text>
</comment>
<dbReference type="InterPro" id="IPR044862">
    <property type="entry name" value="Pro_4_hyd_alph_FE2OG_OXY"/>
</dbReference>
<dbReference type="Proteomes" id="UP000320762">
    <property type="component" value="Unassembled WGS sequence"/>
</dbReference>
<accession>A0A550C555</accession>
<dbReference type="Gene3D" id="2.60.120.620">
    <property type="entry name" value="q2cbj1_9rhob like domain"/>
    <property type="match status" value="1"/>
</dbReference>
<dbReference type="EMBL" id="VDMD01000025">
    <property type="protein sequence ID" value="TRM59924.1"/>
    <property type="molecule type" value="Genomic_DNA"/>
</dbReference>
<proteinExistence type="inferred from homology"/>
<dbReference type="OrthoDB" id="27483at2759"/>
<keyword evidence="4" id="KW-1185">Reference proteome</keyword>
<sequence>MPRPARIAPQIPAAVTDRLSAFQKVFFSKPPFVSGVYSIDKADYLLYYGGPQNPRCIDLANAADADLQHLSDACAPATFGLNNTDVYDEDYRKARKMDVDAFSCKFDPAHSGLLELIWPEFLSDGGDIKQKVVCELYKLNVYGQGSFFKAHKDTPRSDTMFGSLVVVFPTPHEGGALILRENEKEWTFDSAAEVLADGSPKLGYVVFFSDVEHEVTKVTSGYRVTLTYNLYFNAKSTDEPTTLLHQPHLPSGVSKVGQELKIMLQDFLACPDFLPDGGFLGFGLRFLYPLDATKPVSTISSSLKGCDAMLQAVCDELGLQHSLHAVYKTSAGCDYYSGDSDGDKTVHIVRDTFWKGTHQQVDMDLYHYIRDKKSILLRAAGTRTFKDDYGKVVPTKEVHWVTKVPTQYNVVKSHYGASSRFFVPPSSAC</sequence>
<dbReference type="GO" id="GO:0046872">
    <property type="term" value="F:metal ion binding"/>
    <property type="evidence" value="ECO:0007669"/>
    <property type="project" value="UniProtKB-KW"/>
</dbReference>
<keyword evidence="1" id="KW-0560">Oxidoreductase</keyword>
<gene>
    <name evidence="3" type="ORF">BD626DRAFT_408499</name>
</gene>
<keyword evidence="1" id="KW-0479">Metal-binding</keyword>
<dbReference type="AlphaFoldDB" id="A0A550C555"/>
<comment type="caution">
    <text evidence="3">The sequence shown here is derived from an EMBL/GenBank/DDBJ whole genome shotgun (WGS) entry which is preliminary data.</text>
</comment>
<feature type="domain" description="Fe2OG dioxygenase" evidence="2">
    <location>
        <begin position="131"/>
        <end position="232"/>
    </location>
</feature>
<name>A0A550C555_9AGAR</name>
<evidence type="ECO:0000259" key="2">
    <source>
        <dbReference type="PROSITE" id="PS51471"/>
    </source>
</evidence>
<keyword evidence="1" id="KW-0408">Iron</keyword>
<organism evidence="3 4">
    <name type="scientific">Schizophyllum amplum</name>
    <dbReference type="NCBI Taxonomy" id="97359"/>
    <lineage>
        <taxon>Eukaryota</taxon>
        <taxon>Fungi</taxon>
        <taxon>Dikarya</taxon>
        <taxon>Basidiomycota</taxon>
        <taxon>Agaricomycotina</taxon>
        <taxon>Agaricomycetes</taxon>
        <taxon>Agaricomycetidae</taxon>
        <taxon>Agaricales</taxon>
        <taxon>Schizophyllaceae</taxon>
        <taxon>Schizophyllum</taxon>
    </lineage>
</organism>
<dbReference type="PROSITE" id="PS51471">
    <property type="entry name" value="FE2OG_OXY"/>
    <property type="match status" value="1"/>
</dbReference>
<dbReference type="PANTHER" id="PTHR33099:SF14">
    <property type="entry name" value="PROLYL 4-HYDROXYLASE ALPHA SUBUNIT FE(2+) 2OG DIOXYGENASE DOMAIN-CONTAINING PROTEIN"/>
    <property type="match status" value="1"/>
</dbReference>
<dbReference type="InterPro" id="IPR005123">
    <property type="entry name" value="Oxoglu/Fe-dep_dioxygenase_dom"/>
</dbReference>